<evidence type="ECO:0000313" key="2">
    <source>
        <dbReference type="EMBL" id="SDW33542.1"/>
    </source>
</evidence>
<dbReference type="GO" id="GO:0006508">
    <property type="term" value="P:proteolysis"/>
    <property type="evidence" value="ECO:0007669"/>
    <property type="project" value="UniProtKB-KW"/>
</dbReference>
<organism evidence="2 3">
    <name type="scientific">Lutibacter oricola</name>
    <dbReference type="NCBI Taxonomy" id="762486"/>
    <lineage>
        <taxon>Bacteria</taxon>
        <taxon>Pseudomonadati</taxon>
        <taxon>Bacteroidota</taxon>
        <taxon>Flavobacteriia</taxon>
        <taxon>Flavobacteriales</taxon>
        <taxon>Flavobacteriaceae</taxon>
        <taxon>Lutibacter</taxon>
    </lineage>
</organism>
<keyword evidence="1" id="KW-0812">Transmembrane</keyword>
<accession>A0A1H2SPK6</accession>
<keyword evidence="3" id="KW-1185">Reference proteome</keyword>
<proteinExistence type="predicted"/>
<evidence type="ECO:0000313" key="3">
    <source>
        <dbReference type="Proteomes" id="UP000199595"/>
    </source>
</evidence>
<dbReference type="GO" id="GO:0008233">
    <property type="term" value="F:peptidase activity"/>
    <property type="evidence" value="ECO:0007669"/>
    <property type="project" value="UniProtKB-KW"/>
</dbReference>
<dbReference type="EMBL" id="FNNJ01000001">
    <property type="protein sequence ID" value="SDW33542.1"/>
    <property type="molecule type" value="Genomic_DNA"/>
</dbReference>
<feature type="transmembrane region" description="Helical" evidence="1">
    <location>
        <begin position="173"/>
        <end position="190"/>
    </location>
</feature>
<feature type="transmembrane region" description="Helical" evidence="1">
    <location>
        <begin position="77"/>
        <end position="94"/>
    </location>
</feature>
<name>A0A1H2SPK6_9FLAO</name>
<feature type="transmembrane region" description="Helical" evidence="1">
    <location>
        <begin position="43"/>
        <end position="65"/>
    </location>
</feature>
<reference evidence="2 3" key="1">
    <citation type="submission" date="2016-10" db="EMBL/GenBank/DDBJ databases">
        <authorList>
            <person name="de Groot N.N."/>
        </authorList>
    </citation>
    <scope>NUCLEOTIDE SEQUENCE [LARGE SCALE GENOMIC DNA]</scope>
    <source>
        <strain evidence="2 3">DSM 24956</strain>
    </source>
</reference>
<gene>
    <name evidence="2" type="ORF">SAMN05444411_101503</name>
</gene>
<feature type="transmembrane region" description="Helical" evidence="1">
    <location>
        <begin position="142"/>
        <end position="161"/>
    </location>
</feature>
<dbReference type="AlphaFoldDB" id="A0A1H2SPK6"/>
<dbReference type="OrthoDB" id="1161679at2"/>
<dbReference type="STRING" id="762486.SAMN05444411_101503"/>
<sequence>MKLQLIKPKFYIQLFRELIGFIKQPKLEINDTKTVKTKVIETIGLFVIKMMATITIAIVLGLFYEPTNITDSKMAERFTPLIFVLVGGFVLPAFEEITFRLSLKFNVCYASLSITTITYYILTKAVFKTNLSLVDDSFYLRILYSIGIGVLSLIVLNFNSIKKRLNNYWNRNFRFIYYTSCILFAWLHIFNFELSILNLVLLPIITLPQLFSATIAGYTRVAFGFQYPLIIHMFTNTIFISLTFIPLD</sequence>
<evidence type="ECO:0000256" key="1">
    <source>
        <dbReference type="SAM" id="Phobius"/>
    </source>
</evidence>
<feature type="transmembrane region" description="Helical" evidence="1">
    <location>
        <begin position="101"/>
        <end position="122"/>
    </location>
</feature>
<protein>
    <submittedName>
        <fullName evidence="2">CAAX protease self-immunity</fullName>
    </submittedName>
</protein>
<dbReference type="Proteomes" id="UP000199595">
    <property type="component" value="Unassembled WGS sequence"/>
</dbReference>
<keyword evidence="1" id="KW-0472">Membrane</keyword>
<feature type="transmembrane region" description="Helical" evidence="1">
    <location>
        <begin position="229"/>
        <end position="247"/>
    </location>
</feature>
<feature type="transmembrane region" description="Helical" evidence="1">
    <location>
        <begin position="196"/>
        <end position="217"/>
    </location>
</feature>
<dbReference type="RefSeq" id="WP_090119367.1">
    <property type="nucleotide sequence ID" value="NZ_FNNJ01000001.1"/>
</dbReference>
<keyword evidence="1" id="KW-1133">Transmembrane helix</keyword>
<keyword evidence="2" id="KW-0645">Protease</keyword>
<keyword evidence="2" id="KW-0378">Hydrolase</keyword>